<proteinExistence type="inferred from homology"/>
<keyword evidence="9" id="KW-1185">Reference proteome</keyword>
<dbReference type="PATRIC" id="fig|1886670.3.peg.4163"/>
<dbReference type="InterPro" id="IPR016156">
    <property type="entry name" value="FAD/NAD-linked_Rdtase_dimer_sf"/>
</dbReference>
<dbReference type="EMBL" id="MDER01000086">
    <property type="protein sequence ID" value="ODP26293.1"/>
    <property type="molecule type" value="Genomic_DNA"/>
</dbReference>
<organism evidence="8 9">
    <name type="scientific">Paenibacillus nuruki</name>
    <dbReference type="NCBI Taxonomy" id="1886670"/>
    <lineage>
        <taxon>Bacteria</taxon>
        <taxon>Bacillati</taxon>
        <taxon>Bacillota</taxon>
        <taxon>Bacilli</taxon>
        <taxon>Bacillales</taxon>
        <taxon>Paenibacillaceae</taxon>
        <taxon>Paenibacillus</taxon>
    </lineage>
</organism>
<dbReference type="SUPFAM" id="SSF55424">
    <property type="entry name" value="FAD/NAD-linked reductases, dimerisation (C-terminal) domain"/>
    <property type="match status" value="1"/>
</dbReference>
<evidence type="ECO:0000259" key="6">
    <source>
        <dbReference type="Pfam" id="PF02852"/>
    </source>
</evidence>
<dbReference type="InterPro" id="IPR023753">
    <property type="entry name" value="FAD/NAD-binding_dom"/>
</dbReference>
<feature type="domain" description="FAD/NAD(P)-binding" evidence="7">
    <location>
        <begin position="5"/>
        <end position="323"/>
    </location>
</feature>
<feature type="binding site" evidence="4">
    <location>
        <position position="51"/>
    </location>
    <ligand>
        <name>FAD</name>
        <dbReference type="ChEBI" id="CHEBI:57692"/>
    </ligand>
</feature>
<evidence type="ECO:0000259" key="7">
    <source>
        <dbReference type="Pfam" id="PF07992"/>
    </source>
</evidence>
<keyword evidence="4" id="KW-0547">Nucleotide-binding</keyword>
<feature type="disulfide bond" description="Redox-active" evidence="5">
    <location>
        <begin position="42"/>
        <end position="47"/>
    </location>
</feature>
<feature type="domain" description="Pyridine nucleotide-disulphide oxidoreductase dimerisation" evidence="6">
    <location>
        <begin position="345"/>
        <end position="446"/>
    </location>
</feature>
<dbReference type="SUPFAM" id="SSF51905">
    <property type="entry name" value="FAD/NAD(P)-binding domain"/>
    <property type="match status" value="1"/>
</dbReference>
<reference evidence="8 9" key="1">
    <citation type="submission" date="2016-08" db="EMBL/GenBank/DDBJ databases">
        <title>Genome sequencing of Paenibacillus sp. TI45-13ar, isolated from Korean traditional nuruk.</title>
        <authorList>
            <person name="Kim S.-J."/>
        </authorList>
    </citation>
    <scope>NUCLEOTIDE SEQUENCE [LARGE SCALE GENOMIC DNA]</scope>
    <source>
        <strain evidence="8 9">TI45-13ar</strain>
    </source>
</reference>
<sequence length="456" mass="50194">MEKQYDLIVIGTGSAGAGVAIACSKEDWKVAIIDSRAYGGTCALRGCDPKKVLVGAAEIIDWNERMRGKGVQDQPTINWADLMAFKETFVEDIPPAHEQKLKDAGVETFHGFASFINEDTVQVGDDQLKGKHILIATGAKPAPLSIEGEQYLGNSDDFLSLEQLPSTIVFVGGGYISMEFAHIAVRAGAEVHIIHHGEQPLSHFDPDLVDELMKRSREVGIQFHLNTEIQAIKQTAEHQYSVQAVQKSNEQEKSVQIECGLVIHGAGRVPNIDKLGLDQANIDSEKQGITVNEYLQSTSNPRVYAAGDVAATKGLPLTPIAGMESQAVRANLLQHNVQIPNYKVMPSIVFTIPKLASVGMTVEEAQKLGDHIKINDMDTSSWYTYKRTNEKHARIKVIIDTQARRVLGAHILSGEADDLINHFATAIQFDLDIDEWKKTIYGYPTAMSDLSYFLEE</sequence>
<dbReference type="InterPro" id="IPR004099">
    <property type="entry name" value="Pyr_nucl-diS_OxRdtase_dimer"/>
</dbReference>
<dbReference type="PANTHER" id="PTHR43014:SF5">
    <property type="entry name" value="GLUTATHIONE REDUCTASE (NADPH)"/>
    <property type="match status" value="1"/>
</dbReference>
<comment type="cofactor">
    <cofactor evidence="4">
        <name>FAD</name>
        <dbReference type="ChEBI" id="CHEBI:57692"/>
    </cofactor>
    <text evidence="4">Binds 1 FAD per subunit.</text>
</comment>
<dbReference type="InterPro" id="IPR036188">
    <property type="entry name" value="FAD/NAD-bd_sf"/>
</dbReference>
<keyword evidence="3 4" id="KW-0274">FAD</keyword>
<keyword evidence="4" id="KW-0520">NAD</keyword>
<dbReference type="EC" id="1.8.1.7" evidence="8"/>
<evidence type="ECO:0000256" key="5">
    <source>
        <dbReference type="PIRSR" id="PIRSR000350-4"/>
    </source>
</evidence>
<feature type="binding site" evidence="4">
    <location>
        <begin position="172"/>
        <end position="179"/>
    </location>
    <ligand>
        <name>NAD(+)</name>
        <dbReference type="ChEBI" id="CHEBI:57540"/>
    </ligand>
</feature>
<comment type="caution">
    <text evidence="8">The sequence shown here is derived from an EMBL/GenBank/DDBJ whole genome shotgun (WGS) entry which is preliminary data.</text>
</comment>
<evidence type="ECO:0000256" key="2">
    <source>
        <dbReference type="ARBA" id="ARBA00022630"/>
    </source>
</evidence>
<feature type="binding site" evidence="4">
    <location>
        <position position="267"/>
    </location>
    <ligand>
        <name>NAD(+)</name>
        <dbReference type="ChEBI" id="CHEBI:57540"/>
    </ligand>
</feature>
<name>A0A1E3KY18_9BACL</name>
<protein>
    <submittedName>
        <fullName evidence="8">Glutathione-disulfide reductase</fullName>
        <ecNumber evidence="8">1.8.1.7</ecNumber>
    </submittedName>
</protein>
<dbReference type="PIRSF" id="PIRSF000350">
    <property type="entry name" value="Mercury_reductase_MerA"/>
    <property type="match status" value="1"/>
</dbReference>
<evidence type="ECO:0000256" key="1">
    <source>
        <dbReference type="ARBA" id="ARBA00007532"/>
    </source>
</evidence>
<evidence type="ECO:0000256" key="4">
    <source>
        <dbReference type="PIRSR" id="PIRSR000350-3"/>
    </source>
</evidence>
<dbReference type="Gene3D" id="3.30.390.30">
    <property type="match status" value="1"/>
</dbReference>
<dbReference type="Pfam" id="PF02852">
    <property type="entry name" value="Pyr_redox_dim"/>
    <property type="match status" value="1"/>
</dbReference>
<accession>A0A1E3KY18</accession>
<dbReference type="PRINTS" id="PR00411">
    <property type="entry name" value="PNDRDTASEI"/>
</dbReference>
<dbReference type="InterPro" id="IPR001100">
    <property type="entry name" value="Pyr_nuc-diS_OxRdtase"/>
</dbReference>
<gene>
    <name evidence="8" type="ORF">PTI45_04133</name>
</gene>
<dbReference type="AlphaFoldDB" id="A0A1E3KY18"/>
<feature type="binding site" evidence="4">
    <location>
        <position position="308"/>
    </location>
    <ligand>
        <name>FAD</name>
        <dbReference type="ChEBI" id="CHEBI:57692"/>
    </ligand>
</feature>
<comment type="similarity">
    <text evidence="1">Belongs to the class-I pyridine nucleotide-disulfide oxidoreductase family.</text>
</comment>
<dbReference type="GO" id="GO:0004362">
    <property type="term" value="F:glutathione-disulfide reductase (NADPH) activity"/>
    <property type="evidence" value="ECO:0007669"/>
    <property type="project" value="UniProtKB-EC"/>
</dbReference>
<keyword evidence="2" id="KW-0285">Flavoprotein</keyword>
<dbReference type="Gene3D" id="3.50.50.60">
    <property type="entry name" value="FAD/NAD(P)-binding domain"/>
    <property type="match status" value="2"/>
</dbReference>
<evidence type="ECO:0000313" key="9">
    <source>
        <dbReference type="Proteomes" id="UP000094578"/>
    </source>
</evidence>
<dbReference type="STRING" id="1886670.PTI45_04133"/>
<dbReference type="PANTHER" id="PTHR43014">
    <property type="entry name" value="MERCURIC REDUCTASE"/>
    <property type="match status" value="1"/>
</dbReference>
<dbReference type="Pfam" id="PF07992">
    <property type="entry name" value="Pyr_redox_2"/>
    <property type="match status" value="1"/>
</dbReference>
<dbReference type="Proteomes" id="UP000094578">
    <property type="component" value="Unassembled WGS sequence"/>
</dbReference>
<dbReference type="PRINTS" id="PR00368">
    <property type="entry name" value="FADPNR"/>
</dbReference>
<dbReference type="RefSeq" id="WP_069329459.1">
    <property type="nucleotide sequence ID" value="NZ_MDER01000086.1"/>
</dbReference>
<keyword evidence="8" id="KW-0560">Oxidoreductase</keyword>
<dbReference type="PROSITE" id="PS51257">
    <property type="entry name" value="PROKAR_LIPOPROTEIN"/>
    <property type="match status" value="1"/>
</dbReference>
<evidence type="ECO:0000313" key="8">
    <source>
        <dbReference type="EMBL" id="ODP26293.1"/>
    </source>
</evidence>
<evidence type="ECO:0000256" key="3">
    <source>
        <dbReference type="ARBA" id="ARBA00022827"/>
    </source>
</evidence>
<dbReference type="GO" id="GO:0000166">
    <property type="term" value="F:nucleotide binding"/>
    <property type="evidence" value="ECO:0007669"/>
    <property type="project" value="UniProtKB-KW"/>
</dbReference>